<evidence type="ECO:0000256" key="1">
    <source>
        <dbReference type="SAM" id="MobiDB-lite"/>
    </source>
</evidence>
<feature type="domain" description="PHB accumulation regulatory" evidence="2">
    <location>
        <begin position="87"/>
        <end position="126"/>
    </location>
</feature>
<organism evidence="4 5">
    <name type="scientific">Belnapia rosea</name>
    <dbReference type="NCBI Taxonomy" id="938405"/>
    <lineage>
        <taxon>Bacteria</taxon>
        <taxon>Pseudomonadati</taxon>
        <taxon>Pseudomonadota</taxon>
        <taxon>Alphaproteobacteria</taxon>
        <taxon>Acetobacterales</taxon>
        <taxon>Roseomonadaceae</taxon>
        <taxon>Belnapia</taxon>
    </lineage>
</organism>
<accession>A0A1G6U0K8</accession>
<dbReference type="Proteomes" id="UP000198925">
    <property type="component" value="Unassembled WGS sequence"/>
</dbReference>
<reference evidence="4 5" key="1">
    <citation type="submission" date="2016-10" db="EMBL/GenBank/DDBJ databases">
        <authorList>
            <person name="de Groot N.N."/>
        </authorList>
    </citation>
    <scope>NUCLEOTIDE SEQUENCE [LARGE SCALE GENOMIC DNA]</scope>
    <source>
        <strain evidence="4 5">CPCC 100156</strain>
    </source>
</reference>
<dbReference type="NCBIfam" id="TIGR01848">
    <property type="entry name" value="PHA_reg_PhaR"/>
    <property type="match status" value="1"/>
</dbReference>
<gene>
    <name evidence="4" type="ORF">SAMN04487779_10076</name>
</gene>
<dbReference type="STRING" id="938405.SAMN02927895_00185"/>
<dbReference type="EMBL" id="FMZX01000007">
    <property type="protein sequence ID" value="SDD34869.1"/>
    <property type="molecule type" value="Genomic_DNA"/>
</dbReference>
<evidence type="ECO:0000259" key="3">
    <source>
        <dbReference type="Pfam" id="PF07879"/>
    </source>
</evidence>
<dbReference type="Pfam" id="PF07879">
    <property type="entry name" value="PHB_acc_N"/>
    <property type="match status" value="1"/>
</dbReference>
<keyword evidence="5" id="KW-1185">Reference proteome</keyword>
<dbReference type="GO" id="GO:0006355">
    <property type="term" value="P:regulation of DNA-templated transcription"/>
    <property type="evidence" value="ECO:0007669"/>
    <property type="project" value="InterPro"/>
</dbReference>
<evidence type="ECO:0000259" key="2">
    <source>
        <dbReference type="Pfam" id="PF05233"/>
    </source>
</evidence>
<dbReference type="RefSeq" id="WP_090560352.1">
    <property type="nucleotide sequence ID" value="NZ_FMXZ01000001.1"/>
</dbReference>
<protein>
    <submittedName>
        <fullName evidence="4">Polyhydroxyalkanoate synthesis repressor PhaR</fullName>
    </submittedName>
</protein>
<dbReference type="InterPro" id="IPR010134">
    <property type="entry name" value="PHA_reg_PhaR"/>
</dbReference>
<evidence type="ECO:0000313" key="5">
    <source>
        <dbReference type="Proteomes" id="UP000198925"/>
    </source>
</evidence>
<dbReference type="AlphaFoldDB" id="A0A1G6U0K8"/>
<dbReference type="Pfam" id="PF05233">
    <property type="entry name" value="PHB_acc"/>
    <property type="match status" value="1"/>
</dbReference>
<name>A0A1G6U0K8_9PROT</name>
<sequence length="200" mass="22411">MAESTVRAEPATEAPANPAPPVVVKKYANRRLYNTESSSYVTLEDLAGMVRQGRDFVVYDAKSGDEITRSVLTQIIVEEESKGRNLLPEGFLRHLIGFYGDSLQTVLPRYLDVAMNGFARQQTQMRRSMEQAMGGFMPFPTLEEVSKQNMAMMERAMSLFAPFRQPETPQTIESLKAEVELLRRQLAELQSAGKDNSRGG</sequence>
<feature type="domain" description="PHA accumulation regulator DNA-binding N-terminal" evidence="3">
    <location>
        <begin position="23"/>
        <end position="83"/>
    </location>
</feature>
<dbReference type="OrthoDB" id="9795345at2"/>
<dbReference type="InterPro" id="IPR012909">
    <property type="entry name" value="PHA_DNA-bd_N"/>
</dbReference>
<evidence type="ECO:0000313" key="4">
    <source>
        <dbReference type="EMBL" id="SDD34869.1"/>
    </source>
</evidence>
<dbReference type="InterPro" id="IPR007897">
    <property type="entry name" value="PHB_accumulat"/>
</dbReference>
<feature type="region of interest" description="Disordered" evidence="1">
    <location>
        <begin position="1"/>
        <end position="20"/>
    </location>
</feature>
<proteinExistence type="predicted"/>